<dbReference type="PANTHER" id="PTHR24159">
    <property type="match status" value="1"/>
</dbReference>
<dbReference type="EMBL" id="JAPFFF010000045">
    <property type="protein sequence ID" value="KAK8840556.1"/>
    <property type="molecule type" value="Genomic_DNA"/>
</dbReference>
<comment type="caution">
    <text evidence="1">The sequence shown here is derived from an EMBL/GenBank/DDBJ whole genome shotgun (WGS) entry which is preliminary data.</text>
</comment>
<reference evidence="1 2" key="1">
    <citation type="submission" date="2024-04" db="EMBL/GenBank/DDBJ databases">
        <title>Tritrichomonas musculus Genome.</title>
        <authorList>
            <person name="Alves-Ferreira E."/>
            <person name="Grigg M."/>
            <person name="Lorenzi H."/>
            <person name="Galac M."/>
        </authorList>
    </citation>
    <scope>NUCLEOTIDE SEQUENCE [LARGE SCALE GENOMIC DNA]</scope>
    <source>
        <strain evidence="1 2">EAF2021</strain>
    </source>
</reference>
<dbReference type="InterPro" id="IPR036770">
    <property type="entry name" value="Ankyrin_rpt-contain_sf"/>
</dbReference>
<evidence type="ECO:0000313" key="1">
    <source>
        <dbReference type="EMBL" id="KAK8840556.1"/>
    </source>
</evidence>
<name>A0ABR2H3T1_9EUKA</name>
<proteinExistence type="predicted"/>
<evidence type="ECO:0008006" key="3">
    <source>
        <dbReference type="Google" id="ProtNLM"/>
    </source>
</evidence>
<protein>
    <recommendedName>
        <fullName evidence="3">DUF3447 domain-containing protein</fullName>
    </recommendedName>
</protein>
<dbReference type="Proteomes" id="UP001470230">
    <property type="component" value="Unassembled WGS sequence"/>
</dbReference>
<accession>A0ABR2H3T1</accession>
<dbReference type="PANTHER" id="PTHR24159:SF5">
    <property type="entry name" value="ANK_REP_REGION DOMAIN-CONTAINING PROTEIN"/>
    <property type="match status" value="1"/>
</dbReference>
<keyword evidence="2" id="KW-1185">Reference proteome</keyword>
<evidence type="ECO:0000313" key="2">
    <source>
        <dbReference type="Proteomes" id="UP001470230"/>
    </source>
</evidence>
<gene>
    <name evidence="1" type="ORF">M9Y10_030765</name>
</gene>
<dbReference type="SUPFAM" id="SSF48403">
    <property type="entry name" value="Ankyrin repeat"/>
    <property type="match status" value="1"/>
</dbReference>
<organism evidence="1 2">
    <name type="scientific">Tritrichomonas musculus</name>
    <dbReference type="NCBI Taxonomy" id="1915356"/>
    <lineage>
        <taxon>Eukaryota</taxon>
        <taxon>Metamonada</taxon>
        <taxon>Parabasalia</taxon>
        <taxon>Tritrichomonadida</taxon>
        <taxon>Tritrichomonadidae</taxon>
        <taxon>Tritrichomonas</taxon>
    </lineage>
</organism>
<sequence length="375" mass="45346">MEIKKLVDEKKDIYEYLMIFVEITNFEKFDFNDLIKFISKYLKTQEEFNQFLLLILHIFNNHHRQPNFLNKIFQILRSLSKEIKQLLSNQEIFDIFKSNKLILLFLFENQIISFDEYILNYITFSLEAKRANLIQFFLPEIKKIKEKYENDIKYKLDYDNFEENRHIGENESYICQLIRDDSVEEFITYTQKTNFSLSNTKIKQSIFESNSFLNENTPTLIEYAAFFGSVQIFQYLRLNGAEITESLWLYAIHSNNADLIHLLEELGIKPADETYEECLLESIKCHHNDISRYIEDNLLVRNVKTEGKLKEDIISCSFCYSNYKYFPYEFDKYYAFLYLDRYNHSKLVNIFIENEKKKVERIKIFNFFFFNQIPD</sequence>